<dbReference type="Proteomes" id="UP000652760">
    <property type="component" value="Unassembled WGS sequence"/>
</dbReference>
<sequence length="189" mass="21366">MNFTDIIKIVLGTGVLSAILNSIISHYLTSRNEEKIESNRVKREGTFLAIRLATTLEGFAHECQNLMASNQNYFTTGGAVGNMYIMLPKIPEYPTDSDWKCLNVDLAEAALSFRNEVKEAQYYIDFEIEINDNEGGANEFIVVSRRIGIASLKIAELLRKNYGLPEYKHALELMNVFEYKEDGAARDIK</sequence>
<protein>
    <submittedName>
        <fullName evidence="1">Uncharacterized protein</fullName>
    </submittedName>
</protein>
<keyword evidence="2" id="KW-1185">Reference proteome</keyword>
<organism evidence="1 2">
    <name type="scientific">Azospirillum endophyticum</name>
    <dbReference type="NCBI Taxonomy" id="2800326"/>
    <lineage>
        <taxon>Bacteria</taxon>
        <taxon>Pseudomonadati</taxon>
        <taxon>Pseudomonadota</taxon>
        <taxon>Alphaproteobacteria</taxon>
        <taxon>Rhodospirillales</taxon>
        <taxon>Azospirillaceae</taxon>
        <taxon>Azospirillum</taxon>
    </lineage>
</organism>
<evidence type="ECO:0000313" key="2">
    <source>
        <dbReference type="Proteomes" id="UP000652760"/>
    </source>
</evidence>
<dbReference type="RefSeq" id="WP_200196252.1">
    <property type="nucleotide sequence ID" value="NZ_JAENHM010000060.1"/>
</dbReference>
<gene>
    <name evidence="1" type="ORF">JHL17_21450</name>
</gene>
<accession>A0ABS1F978</accession>
<evidence type="ECO:0000313" key="1">
    <source>
        <dbReference type="EMBL" id="MBK1839976.1"/>
    </source>
</evidence>
<proteinExistence type="predicted"/>
<name>A0ABS1F978_9PROT</name>
<comment type="caution">
    <text evidence="1">The sequence shown here is derived from an EMBL/GenBank/DDBJ whole genome shotgun (WGS) entry which is preliminary data.</text>
</comment>
<reference evidence="2" key="1">
    <citation type="submission" date="2021-01" db="EMBL/GenBank/DDBJ databases">
        <title>Genome public.</title>
        <authorList>
            <person name="Liu C."/>
            <person name="Sun Q."/>
        </authorList>
    </citation>
    <scope>NUCLEOTIDE SEQUENCE [LARGE SCALE GENOMIC DNA]</scope>
    <source>
        <strain evidence="2">YIM B02556</strain>
    </source>
</reference>
<dbReference type="EMBL" id="JAENHM010000060">
    <property type="protein sequence ID" value="MBK1839976.1"/>
    <property type="molecule type" value="Genomic_DNA"/>
</dbReference>